<feature type="chain" id="PRO_5040742221" evidence="5">
    <location>
        <begin position="23"/>
        <end position="319"/>
    </location>
</feature>
<proteinExistence type="predicted"/>
<organism evidence="7 8">
    <name type="scientific">Kaistia nematophila</name>
    <dbReference type="NCBI Taxonomy" id="2994654"/>
    <lineage>
        <taxon>Bacteria</taxon>
        <taxon>Pseudomonadati</taxon>
        <taxon>Pseudomonadota</taxon>
        <taxon>Alphaproteobacteria</taxon>
        <taxon>Hyphomicrobiales</taxon>
        <taxon>Kaistiaceae</taxon>
        <taxon>Kaistia</taxon>
    </lineage>
</organism>
<name>A0A9X3EEH8_9HYPH</name>
<accession>A0A9X3EEH8</accession>
<feature type="coiled-coil region" evidence="3">
    <location>
        <begin position="75"/>
        <end position="192"/>
    </location>
</feature>
<evidence type="ECO:0000313" key="7">
    <source>
        <dbReference type="EMBL" id="MCX5571660.1"/>
    </source>
</evidence>
<sequence>MRTGRALSLVLLLLLAGCGDSARDPLLHGYVDADYVLVGAEVTGRLATLNVKRGDPVKAGAVLFTLDDRDETAALAQAQAQLAQAKASLADLLTGKRPEEIRVLDAQLADAEAALTVAQKTYDRNRDLSTRAVVAVATLDQSKADLDSAAARVQAARENRAVANLPARPDQIAAAQQQVSALAAAVTAAETKLARRTQSAVAPGRIEEVFYQVGEIVPAGQAVTSLLPEGARKILFFVPEAMRSTVRPGQRASILCDGCASGLTATIASIATDAEFTPPVIYSKESRAKLVFRVEARPEGDARKLDPGQPVDIRLGTEQ</sequence>
<dbReference type="Gene3D" id="1.10.287.470">
    <property type="entry name" value="Helix hairpin bin"/>
    <property type="match status" value="1"/>
</dbReference>
<evidence type="ECO:0000256" key="4">
    <source>
        <dbReference type="SAM" id="MobiDB-lite"/>
    </source>
</evidence>
<gene>
    <name evidence="7" type="ORF">OSH07_20835</name>
</gene>
<evidence type="ECO:0000256" key="2">
    <source>
        <dbReference type="ARBA" id="ARBA00023054"/>
    </source>
</evidence>
<keyword evidence="2 3" id="KW-0175">Coiled coil</keyword>
<feature type="domain" description="YbhG-like alpha-helical hairpin" evidence="6">
    <location>
        <begin position="66"/>
        <end position="193"/>
    </location>
</feature>
<dbReference type="EMBL" id="JAPKNK010000011">
    <property type="protein sequence ID" value="MCX5571660.1"/>
    <property type="molecule type" value="Genomic_DNA"/>
</dbReference>
<evidence type="ECO:0000256" key="1">
    <source>
        <dbReference type="ARBA" id="ARBA00004196"/>
    </source>
</evidence>
<protein>
    <submittedName>
        <fullName evidence="7">HlyD family efflux transporter periplasmic adaptor subunit</fullName>
    </submittedName>
</protein>
<comment type="caution">
    <text evidence="7">The sequence shown here is derived from an EMBL/GenBank/DDBJ whole genome shotgun (WGS) entry which is preliminary data.</text>
</comment>
<feature type="region of interest" description="Disordered" evidence="4">
    <location>
        <begin position="300"/>
        <end position="319"/>
    </location>
</feature>
<reference evidence="7" key="1">
    <citation type="submission" date="2022-11" db="EMBL/GenBank/DDBJ databases">
        <title>Biodiversity and phylogenetic relationships of bacteria.</title>
        <authorList>
            <person name="Machado R.A.R."/>
            <person name="Bhat A."/>
            <person name="Loulou A."/>
            <person name="Kallel S."/>
        </authorList>
    </citation>
    <scope>NUCLEOTIDE SEQUENCE</scope>
    <source>
        <strain evidence="7">K-TC2</strain>
    </source>
</reference>
<keyword evidence="8" id="KW-1185">Reference proteome</keyword>
<dbReference type="GO" id="GO:0030313">
    <property type="term" value="C:cell envelope"/>
    <property type="evidence" value="ECO:0007669"/>
    <property type="project" value="UniProtKB-SubCell"/>
</dbReference>
<dbReference type="InterPro" id="IPR050465">
    <property type="entry name" value="UPF0194_transport"/>
</dbReference>
<dbReference type="InterPro" id="IPR059052">
    <property type="entry name" value="HH_YbhG-like"/>
</dbReference>
<dbReference type="SUPFAM" id="SSF111369">
    <property type="entry name" value="HlyD-like secretion proteins"/>
    <property type="match status" value="2"/>
</dbReference>
<dbReference type="AlphaFoldDB" id="A0A9X3EEH8"/>
<evidence type="ECO:0000256" key="5">
    <source>
        <dbReference type="SAM" id="SignalP"/>
    </source>
</evidence>
<dbReference type="RefSeq" id="WP_266340623.1">
    <property type="nucleotide sequence ID" value="NZ_JAPKNK010000011.1"/>
</dbReference>
<comment type="subcellular location">
    <subcellularLocation>
        <location evidence="1">Cell envelope</location>
    </subcellularLocation>
</comment>
<dbReference type="Pfam" id="PF25881">
    <property type="entry name" value="HH_YBHG"/>
    <property type="match status" value="1"/>
</dbReference>
<dbReference type="PANTHER" id="PTHR32347">
    <property type="entry name" value="EFFLUX SYSTEM COMPONENT YKNX-RELATED"/>
    <property type="match status" value="1"/>
</dbReference>
<evidence type="ECO:0000256" key="3">
    <source>
        <dbReference type="SAM" id="Coils"/>
    </source>
</evidence>
<evidence type="ECO:0000259" key="6">
    <source>
        <dbReference type="Pfam" id="PF25881"/>
    </source>
</evidence>
<feature type="signal peptide" evidence="5">
    <location>
        <begin position="1"/>
        <end position="22"/>
    </location>
</feature>
<dbReference type="PANTHER" id="PTHR32347:SF23">
    <property type="entry name" value="BLL5650 PROTEIN"/>
    <property type="match status" value="1"/>
</dbReference>
<dbReference type="Proteomes" id="UP001144805">
    <property type="component" value="Unassembled WGS sequence"/>
</dbReference>
<dbReference type="Gene3D" id="2.40.50.100">
    <property type="match status" value="1"/>
</dbReference>
<dbReference type="PROSITE" id="PS51257">
    <property type="entry name" value="PROKAR_LIPOPROTEIN"/>
    <property type="match status" value="1"/>
</dbReference>
<keyword evidence="5" id="KW-0732">Signal</keyword>
<evidence type="ECO:0000313" key="8">
    <source>
        <dbReference type="Proteomes" id="UP001144805"/>
    </source>
</evidence>